<organism evidence="2 3">
    <name type="scientific">Agrobacterium tumefaciens</name>
    <dbReference type="NCBI Taxonomy" id="358"/>
    <lineage>
        <taxon>Bacteria</taxon>
        <taxon>Pseudomonadati</taxon>
        <taxon>Pseudomonadota</taxon>
        <taxon>Alphaproteobacteria</taxon>
        <taxon>Hyphomicrobiales</taxon>
        <taxon>Rhizobiaceae</taxon>
        <taxon>Rhizobium/Agrobacterium group</taxon>
        <taxon>Agrobacterium</taxon>
        <taxon>Agrobacterium tumefaciens complex</taxon>
    </lineage>
</organism>
<evidence type="ECO:0000313" key="3">
    <source>
        <dbReference type="Proteomes" id="UP000663946"/>
    </source>
</evidence>
<accession>A0AAJ4TDH0</accession>
<proteinExistence type="predicted"/>
<keyword evidence="1" id="KW-1133">Transmembrane helix</keyword>
<feature type="transmembrane region" description="Helical" evidence="1">
    <location>
        <begin position="57"/>
        <end position="76"/>
    </location>
</feature>
<dbReference type="RefSeq" id="WP_333722890.1">
    <property type="nucleotide sequence ID" value="NZ_CP049220.1"/>
</dbReference>
<protein>
    <submittedName>
        <fullName evidence="2">Uncharacterized protein</fullName>
    </submittedName>
</protein>
<gene>
    <name evidence="2" type="ORF">G6M86_28025</name>
</gene>
<keyword evidence="1" id="KW-0472">Membrane</keyword>
<geneLocation type="plasmid" evidence="2 3">
    <name>pTiQ15_94</name>
</geneLocation>
<sequence length="77" mass="8918">MFGARARRIAPQRERGGKQPRVAILKNAFYLRSQGGYDFFFKTAGIRVFRAFRRRRHVKICTVVLSFGAGISLEWLL</sequence>
<dbReference type="AlphaFoldDB" id="A0AAJ4TDH0"/>
<evidence type="ECO:0000256" key="1">
    <source>
        <dbReference type="SAM" id="Phobius"/>
    </source>
</evidence>
<reference evidence="2" key="1">
    <citation type="submission" date="2020-02" db="EMBL/GenBank/DDBJ databases">
        <title>Unexpected conservation and global transmission of agrobacterial virulence plasmids.</title>
        <authorList>
            <person name="Weisberg A.J."/>
            <person name="Davis E.W. II"/>
            <person name="Tabima J.R."/>
            <person name="Belcher M.S."/>
            <person name="Miller M."/>
            <person name="Kuo C.-H."/>
            <person name="Loper J.E."/>
            <person name="Grunwald N.J."/>
            <person name="Putnam M.L."/>
            <person name="Chang J.H."/>
        </authorList>
    </citation>
    <scope>NUCLEOTIDE SEQUENCE</scope>
    <source>
        <strain evidence="2">Q15/94</strain>
        <plasmid evidence="2">pTiQ15_94</plasmid>
    </source>
</reference>
<keyword evidence="2" id="KW-0614">Plasmid</keyword>
<keyword evidence="1" id="KW-0812">Transmembrane</keyword>
<dbReference type="EMBL" id="CP049220">
    <property type="protein sequence ID" value="QTG17144.1"/>
    <property type="molecule type" value="Genomic_DNA"/>
</dbReference>
<dbReference type="Proteomes" id="UP000663946">
    <property type="component" value="Plasmid pTiQ15_94"/>
</dbReference>
<name>A0AAJ4TDH0_AGRTU</name>
<evidence type="ECO:0000313" key="2">
    <source>
        <dbReference type="EMBL" id="QTG17144.1"/>
    </source>
</evidence>